<dbReference type="SUPFAM" id="SSF53098">
    <property type="entry name" value="Ribonuclease H-like"/>
    <property type="match status" value="1"/>
</dbReference>
<name>A0AA39RCP3_ACESA</name>
<dbReference type="Gene3D" id="3.30.420.10">
    <property type="entry name" value="Ribonuclease H-like superfamily/Ribonuclease H"/>
    <property type="match status" value="1"/>
</dbReference>
<dbReference type="AlphaFoldDB" id="A0AA39RCP3"/>
<reference evidence="2" key="2">
    <citation type="submission" date="2023-06" db="EMBL/GenBank/DDBJ databases">
        <authorList>
            <person name="Swenson N.G."/>
            <person name="Wegrzyn J.L."/>
            <person name="Mcevoy S.L."/>
        </authorList>
    </citation>
    <scope>NUCLEOTIDE SEQUENCE</scope>
    <source>
        <strain evidence="2">NS2018</strain>
        <tissue evidence="2">Leaf</tissue>
    </source>
</reference>
<dbReference type="InterPro" id="IPR052929">
    <property type="entry name" value="RNase_H-like_EbsB-rel"/>
</dbReference>
<evidence type="ECO:0000313" key="2">
    <source>
        <dbReference type="EMBL" id="KAK0570711.1"/>
    </source>
</evidence>
<dbReference type="GO" id="GO:0004523">
    <property type="term" value="F:RNA-DNA hybrid ribonuclease activity"/>
    <property type="evidence" value="ECO:0007669"/>
    <property type="project" value="InterPro"/>
</dbReference>
<protein>
    <recommendedName>
        <fullName evidence="1">RNase H type-1 domain-containing protein</fullName>
    </recommendedName>
</protein>
<dbReference type="InterPro" id="IPR002156">
    <property type="entry name" value="RNaseH_domain"/>
</dbReference>
<dbReference type="PANTHER" id="PTHR47074">
    <property type="entry name" value="BNAC02G40300D PROTEIN"/>
    <property type="match status" value="1"/>
</dbReference>
<comment type="caution">
    <text evidence="2">The sequence shown here is derived from an EMBL/GenBank/DDBJ whole genome shotgun (WGS) entry which is preliminary data.</text>
</comment>
<reference evidence="2" key="1">
    <citation type="journal article" date="2022" name="Plant J.">
        <title>Strategies of tolerance reflected in two North American maple genomes.</title>
        <authorList>
            <person name="McEvoy S.L."/>
            <person name="Sezen U.U."/>
            <person name="Trouern-Trend A."/>
            <person name="McMahon S.M."/>
            <person name="Schaberg P.G."/>
            <person name="Yang J."/>
            <person name="Wegrzyn J.L."/>
            <person name="Swenson N.G."/>
        </authorList>
    </citation>
    <scope>NUCLEOTIDE SEQUENCE</scope>
    <source>
        <strain evidence="2">NS2018</strain>
    </source>
</reference>
<evidence type="ECO:0000313" key="3">
    <source>
        <dbReference type="Proteomes" id="UP001168877"/>
    </source>
</evidence>
<gene>
    <name evidence="2" type="ORF">LWI29_005339</name>
</gene>
<dbReference type="Pfam" id="PF13456">
    <property type="entry name" value="RVT_3"/>
    <property type="match status" value="1"/>
</dbReference>
<evidence type="ECO:0000259" key="1">
    <source>
        <dbReference type="Pfam" id="PF13456"/>
    </source>
</evidence>
<proteinExistence type="predicted"/>
<dbReference type="Proteomes" id="UP001168877">
    <property type="component" value="Unassembled WGS sequence"/>
</dbReference>
<keyword evidence="3" id="KW-1185">Reference proteome</keyword>
<feature type="domain" description="RNase H type-1" evidence="1">
    <location>
        <begin position="2"/>
        <end position="117"/>
    </location>
</feature>
<dbReference type="PANTHER" id="PTHR47074:SF48">
    <property type="entry name" value="POLYNUCLEOTIDYL TRANSFERASE, RIBONUCLEASE H-LIKE SUPERFAMILY PROTEIN"/>
    <property type="match status" value="1"/>
</dbReference>
<organism evidence="2 3">
    <name type="scientific">Acer saccharum</name>
    <name type="common">Sugar maple</name>
    <dbReference type="NCBI Taxonomy" id="4024"/>
    <lineage>
        <taxon>Eukaryota</taxon>
        <taxon>Viridiplantae</taxon>
        <taxon>Streptophyta</taxon>
        <taxon>Embryophyta</taxon>
        <taxon>Tracheophyta</taxon>
        <taxon>Spermatophyta</taxon>
        <taxon>Magnoliopsida</taxon>
        <taxon>eudicotyledons</taxon>
        <taxon>Gunneridae</taxon>
        <taxon>Pentapetalae</taxon>
        <taxon>rosids</taxon>
        <taxon>malvids</taxon>
        <taxon>Sapindales</taxon>
        <taxon>Sapindaceae</taxon>
        <taxon>Hippocastanoideae</taxon>
        <taxon>Acereae</taxon>
        <taxon>Acer</taxon>
    </lineage>
</organism>
<dbReference type="CDD" id="cd06222">
    <property type="entry name" value="RNase_H_like"/>
    <property type="match status" value="1"/>
</dbReference>
<dbReference type="InterPro" id="IPR036397">
    <property type="entry name" value="RNaseH_sf"/>
</dbReference>
<dbReference type="InterPro" id="IPR044730">
    <property type="entry name" value="RNase_H-like_dom_plant"/>
</dbReference>
<accession>A0AA39RCP3</accession>
<dbReference type="InterPro" id="IPR012337">
    <property type="entry name" value="RNaseH-like_sf"/>
</dbReference>
<sequence length="117" mass="12857">MNCATAFDRQNERTGIGVVVRDSDGEVLACCSQRLETTMSIKAANLLAIQKGIQFGVDCGFLLFVFELDDAEVIDWIKSGSHLDSKFGAILMEIKKLFDGPHGQLFRYVTKPANKAA</sequence>
<dbReference type="GO" id="GO:0003676">
    <property type="term" value="F:nucleic acid binding"/>
    <property type="evidence" value="ECO:0007669"/>
    <property type="project" value="InterPro"/>
</dbReference>
<dbReference type="EMBL" id="JAUESC010000388">
    <property type="protein sequence ID" value="KAK0570711.1"/>
    <property type="molecule type" value="Genomic_DNA"/>
</dbReference>